<dbReference type="InterPro" id="IPR020843">
    <property type="entry name" value="ER"/>
</dbReference>
<dbReference type="InterPro" id="IPR013154">
    <property type="entry name" value="ADH-like_N"/>
</dbReference>
<dbReference type="Gene3D" id="3.90.180.10">
    <property type="entry name" value="Medium-chain alcohol dehydrogenases, catalytic domain"/>
    <property type="match status" value="1"/>
</dbReference>
<name>A0ABT0Y679_9ACTN</name>
<keyword evidence="3" id="KW-1185">Reference proteome</keyword>
<dbReference type="InterPro" id="IPR036291">
    <property type="entry name" value="NAD(P)-bd_dom_sf"/>
</dbReference>
<protein>
    <submittedName>
        <fullName evidence="2">NAD(P)-dependent alcohol dehydrogenase</fullName>
    </submittedName>
</protein>
<evidence type="ECO:0000313" key="2">
    <source>
        <dbReference type="EMBL" id="MCM4081533.1"/>
    </source>
</evidence>
<proteinExistence type="predicted"/>
<dbReference type="InterPro" id="IPR011032">
    <property type="entry name" value="GroES-like_sf"/>
</dbReference>
<accession>A0ABT0Y679</accession>
<sequence>MKAIYQKRYGVPVLEDVAEPEPGRGEVRVRVRAASINARDWHVMRGDPVLGRLMLPAVMGPRGPRRRIRGTDFAGTVESVGAGVDRFRPGDEVYGDLGDAHGAFAEYVCAAADEIEFKPAGLSWAEAAAMPLAGGTALMALRDVGRVRAGRSVLINGASGGVGTFAVQIGKALGGSVTAVCSPRNVELVRSLGADEVVDYTGSDFTRLGRRFDVVLDLVGNRSLDDLRRVVAPDGVLVLSGGGTSRGRARLFGPMRLIIGAQIAARLSRSGPRIVVPATSPSRELLAGLRELAEAGRVTPAIDRTYQLAEVPEAIRYLEEEHARAKVVITV</sequence>
<comment type="caution">
    <text evidence="2">The sequence shown here is derived from an EMBL/GenBank/DDBJ whole genome shotgun (WGS) entry which is preliminary data.</text>
</comment>
<reference evidence="2 3" key="1">
    <citation type="submission" date="2022-06" db="EMBL/GenBank/DDBJ databases">
        <title>Actinoplanes abujensis sp. nov., isolated from Nigerian arid soil.</title>
        <authorList>
            <person name="Ding P."/>
        </authorList>
    </citation>
    <scope>NUCLEOTIDE SEQUENCE [LARGE SCALE GENOMIC DNA]</scope>
    <source>
        <strain evidence="3">TRM88002</strain>
    </source>
</reference>
<dbReference type="SMART" id="SM00829">
    <property type="entry name" value="PKS_ER"/>
    <property type="match status" value="1"/>
</dbReference>
<dbReference type="Pfam" id="PF13602">
    <property type="entry name" value="ADH_zinc_N_2"/>
    <property type="match status" value="1"/>
</dbReference>
<dbReference type="SUPFAM" id="SSF51735">
    <property type="entry name" value="NAD(P)-binding Rossmann-fold domains"/>
    <property type="match status" value="1"/>
</dbReference>
<dbReference type="CDD" id="cd08267">
    <property type="entry name" value="MDR1"/>
    <property type="match status" value="1"/>
</dbReference>
<dbReference type="SUPFAM" id="SSF50129">
    <property type="entry name" value="GroES-like"/>
    <property type="match status" value="1"/>
</dbReference>
<organism evidence="2 3">
    <name type="scientific">Paractinoplanes hotanensis</name>
    <dbReference type="NCBI Taxonomy" id="2906497"/>
    <lineage>
        <taxon>Bacteria</taxon>
        <taxon>Bacillati</taxon>
        <taxon>Actinomycetota</taxon>
        <taxon>Actinomycetes</taxon>
        <taxon>Micromonosporales</taxon>
        <taxon>Micromonosporaceae</taxon>
        <taxon>Paractinoplanes</taxon>
    </lineage>
</organism>
<dbReference type="Gene3D" id="3.40.50.720">
    <property type="entry name" value="NAD(P)-binding Rossmann-like Domain"/>
    <property type="match status" value="1"/>
</dbReference>
<feature type="domain" description="Enoyl reductase (ER)" evidence="1">
    <location>
        <begin position="10"/>
        <end position="329"/>
    </location>
</feature>
<dbReference type="RefSeq" id="WP_251801306.1">
    <property type="nucleotide sequence ID" value="NZ_JAMQOL010000041.1"/>
</dbReference>
<evidence type="ECO:0000313" key="3">
    <source>
        <dbReference type="Proteomes" id="UP001523216"/>
    </source>
</evidence>
<dbReference type="EMBL" id="JAMQOL010000041">
    <property type="protein sequence ID" value="MCM4081533.1"/>
    <property type="molecule type" value="Genomic_DNA"/>
</dbReference>
<dbReference type="PANTHER" id="PTHR11695:SF294">
    <property type="entry name" value="RETICULON-4-INTERACTING PROTEIN 1, MITOCHONDRIAL"/>
    <property type="match status" value="1"/>
</dbReference>
<dbReference type="InterPro" id="IPR050700">
    <property type="entry name" value="YIM1/Zinc_Alcohol_DH_Fams"/>
</dbReference>
<evidence type="ECO:0000259" key="1">
    <source>
        <dbReference type="SMART" id="SM00829"/>
    </source>
</evidence>
<dbReference type="PANTHER" id="PTHR11695">
    <property type="entry name" value="ALCOHOL DEHYDROGENASE RELATED"/>
    <property type="match status" value="1"/>
</dbReference>
<dbReference type="Pfam" id="PF08240">
    <property type="entry name" value="ADH_N"/>
    <property type="match status" value="1"/>
</dbReference>
<gene>
    <name evidence="2" type="ORF">LXN57_28555</name>
</gene>
<dbReference type="Proteomes" id="UP001523216">
    <property type="component" value="Unassembled WGS sequence"/>
</dbReference>